<dbReference type="Pfam" id="PF01551">
    <property type="entry name" value="Peptidase_M23"/>
    <property type="match status" value="1"/>
</dbReference>
<dbReference type="InterPro" id="IPR016047">
    <property type="entry name" value="M23ase_b-sheet_dom"/>
</dbReference>
<dbReference type="Proteomes" id="UP000252355">
    <property type="component" value="Unassembled WGS sequence"/>
</dbReference>
<evidence type="ECO:0000313" key="3">
    <source>
        <dbReference type="Proteomes" id="UP000252355"/>
    </source>
</evidence>
<evidence type="ECO:0000313" key="2">
    <source>
        <dbReference type="EMBL" id="RCK77245.1"/>
    </source>
</evidence>
<dbReference type="Gene3D" id="2.70.70.10">
    <property type="entry name" value="Glucose Permease (Domain IIA)"/>
    <property type="match status" value="1"/>
</dbReference>
<dbReference type="PANTHER" id="PTHR21666:SF286">
    <property type="entry name" value="LIPOPROTEIN NLPD"/>
    <property type="match status" value="1"/>
</dbReference>
<dbReference type="SUPFAM" id="SSF51261">
    <property type="entry name" value="Duplicated hybrid motif"/>
    <property type="match status" value="1"/>
</dbReference>
<sequence>MTPPPSPLGPSLRFLLALVAVVVLQGMAPDPRPAVHSLSADFTRSVCLEPRHAAATANLVRKLAHRADELARSPLTWVKRAPIEPVRTYRIVAIRTSRSEDRFRPAPALARAPSAPFLWPVQGRVSSGYGMRYHPITRRRAFHPAIDILARPGTPVLAPTDGVVTAVGRAGGMGRMVKIRTGSGLTLYFGHLSAYRCAIGQRIRRGQIIGLVGSTGRSTGPHLHFSVMRAGRSINPLTLLPARGR</sequence>
<dbReference type="PANTHER" id="PTHR21666">
    <property type="entry name" value="PEPTIDASE-RELATED"/>
    <property type="match status" value="1"/>
</dbReference>
<dbReference type="InterPro" id="IPR011055">
    <property type="entry name" value="Dup_hybrid_motif"/>
</dbReference>
<gene>
    <name evidence="2" type="ORF">OZSIB_3056</name>
</gene>
<protein>
    <submittedName>
        <fullName evidence="2">Metalloendopeptidase</fullName>
    </submittedName>
</protein>
<name>A0A367ZGN4_9BACT</name>
<dbReference type="EMBL" id="QOQW01000034">
    <property type="protein sequence ID" value="RCK77245.1"/>
    <property type="molecule type" value="Genomic_DNA"/>
</dbReference>
<comment type="caution">
    <text evidence="2">The sequence shown here is derived from an EMBL/GenBank/DDBJ whole genome shotgun (WGS) entry which is preliminary data.</text>
</comment>
<reference evidence="2 3" key="1">
    <citation type="submission" date="2018-05" db="EMBL/GenBank/DDBJ databases">
        <title>A metagenomic window into the 2 km-deep terrestrial subsurface aquifer revealed taxonomically and functionally diverse microbial community comprising novel uncultured bacterial lineages.</title>
        <authorList>
            <person name="Kadnikov V.V."/>
            <person name="Mardanov A.V."/>
            <person name="Beletsky A.V."/>
            <person name="Banks D."/>
            <person name="Pimenov N.V."/>
            <person name="Frank Y.A."/>
            <person name="Karnachuk O.V."/>
            <person name="Ravin N.V."/>
        </authorList>
    </citation>
    <scope>NUCLEOTIDE SEQUENCE [LARGE SCALE GENOMIC DNA]</scope>
    <source>
        <strain evidence="2">BY5</strain>
    </source>
</reference>
<organism evidence="2 3">
    <name type="scientific">Candidatus Ozemobacter sibiricus</name>
    <dbReference type="NCBI Taxonomy" id="2268124"/>
    <lineage>
        <taxon>Bacteria</taxon>
        <taxon>Candidatus Ozemobacteria</taxon>
        <taxon>Candidatus Ozemobacterales</taxon>
        <taxon>Candidatus Ozemobacteraceae</taxon>
        <taxon>Candidatus Ozemobacter</taxon>
    </lineage>
</organism>
<accession>A0A367ZGN4</accession>
<dbReference type="InterPro" id="IPR050570">
    <property type="entry name" value="Cell_wall_metabolism_enzyme"/>
</dbReference>
<feature type="domain" description="M23ase beta-sheet core" evidence="1">
    <location>
        <begin position="142"/>
        <end position="236"/>
    </location>
</feature>
<dbReference type="CDD" id="cd12797">
    <property type="entry name" value="M23_peptidase"/>
    <property type="match status" value="1"/>
</dbReference>
<evidence type="ECO:0000259" key="1">
    <source>
        <dbReference type="Pfam" id="PF01551"/>
    </source>
</evidence>
<proteinExistence type="predicted"/>
<dbReference type="GO" id="GO:0004222">
    <property type="term" value="F:metalloendopeptidase activity"/>
    <property type="evidence" value="ECO:0007669"/>
    <property type="project" value="TreeGrafter"/>
</dbReference>
<dbReference type="AlphaFoldDB" id="A0A367ZGN4"/>